<gene>
    <name evidence="7" type="ORF">g.30719</name>
</gene>
<feature type="transmembrane region" description="Helical" evidence="5">
    <location>
        <begin position="177"/>
        <end position="196"/>
    </location>
</feature>
<sequence>SMCIITLLLLRKIKDIDLPGTGKPSISSHSWMSRCLWFITTGRNALVVLACIALCCYLEENRGITPFTLTARIDAGLPDVNLPPFSTTIQNRTLDWLQMTSHLGSGLAVIPLVSVISNIAIAKAFSNGQTVDATQEIMTLGVCNIFGAFVHSLPVAGSFTRSAVNAASGVRTQMRGVVTSGVVVLALEYITPYFHYIPRTTLAAVVMCAVLFMVEVNLLRPMWATNKRDVVPAMGTFLACLALGVELGLGVGVLVDLCFLLYFNARPDITIHLETIHNATHQDISYWLVLPRGSLLFPAVDYVRQTITAKTLDYPEDGVRARGIVLDCSLITRCDFSAVQGVQALWEDVRNQGLLLILLNADTEVAKSIVTTCNEIRMASSQHQLHDIFLHLGTENNKSSEV</sequence>
<dbReference type="InterPro" id="IPR036513">
    <property type="entry name" value="STAS_dom_sf"/>
</dbReference>
<keyword evidence="2 5" id="KW-0812">Transmembrane</keyword>
<dbReference type="InterPro" id="IPR002645">
    <property type="entry name" value="STAS_dom"/>
</dbReference>
<feature type="transmembrane region" description="Helical" evidence="5">
    <location>
        <begin position="106"/>
        <end position="125"/>
    </location>
</feature>
<dbReference type="AlphaFoldDB" id="A0A1B6K5D3"/>
<dbReference type="SUPFAM" id="SSF52091">
    <property type="entry name" value="SpoIIaa-like"/>
    <property type="match status" value="1"/>
</dbReference>
<dbReference type="GO" id="GO:0016020">
    <property type="term" value="C:membrane"/>
    <property type="evidence" value="ECO:0007669"/>
    <property type="project" value="UniProtKB-SubCell"/>
</dbReference>
<feature type="transmembrane region" description="Helical" evidence="5">
    <location>
        <begin position="202"/>
        <end position="219"/>
    </location>
</feature>
<dbReference type="PROSITE" id="PS50801">
    <property type="entry name" value="STAS"/>
    <property type="match status" value="1"/>
</dbReference>
<dbReference type="GO" id="GO:0055085">
    <property type="term" value="P:transmembrane transport"/>
    <property type="evidence" value="ECO:0007669"/>
    <property type="project" value="InterPro"/>
</dbReference>
<feature type="transmembrane region" description="Helical" evidence="5">
    <location>
        <begin position="31"/>
        <end position="58"/>
    </location>
</feature>
<feature type="domain" description="STAS" evidence="6">
    <location>
        <begin position="293"/>
        <end position="369"/>
    </location>
</feature>
<evidence type="ECO:0000256" key="4">
    <source>
        <dbReference type="ARBA" id="ARBA00023136"/>
    </source>
</evidence>
<proteinExistence type="predicted"/>
<comment type="subcellular location">
    <subcellularLocation>
        <location evidence="1">Membrane</location>
        <topology evidence="1">Multi-pass membrane protein</topology>
    </subcellularLocation>
</comment>
<organism evidence="7">
    <name type="scientific">Homalodisca liturata</name>
    <dbReference type="NCBI Taxonomy" id="320908"/>
    <lineage>
        <taxon>Eukaryota</taxon>
        <taxon>Metazoa</taxon>
        <taxon>Ecdysozoa</taxon>
        <taxon>Arthropoda</taxon>
        <taxon>Hexapoda</taxon>
        <taxon>Insecta</taxon>
        <taxon>Pterygota</taxon>
        <taxon>Neoptera</taxon>
        <taxon>Paraneoptera</taxon>
        <taxon>Hemiptera</taxon>
        <taxon>Auchenorrhyncha</taxon>
        <taxon>Membracoidea</taxon>
        <taxon>Cicadellidae</taxon>
        <taxon>Cicadellinae</taxon>
        <taxon>Proconiini</taxon>
        <taxon>Homalodisca</taxon>
    </lineage>
</organism>
<protein>
    <recommendedName>
        <fullName evidence="6">STAS domain-containing protein</fullName>
    </recommendedName>
</protein>
<evidence type="ECO:0000256" key="1">
    <source>
        <dbReference type="ARBA" id="ARBA00004141"/>
    </source>
</evidence>
<evidence type="ECO:0000256" key="5">
    <source>
        <dbReference type="SAM" id="Phobius"/>
    </source>
</evidence>
<name>A0A1B6K5D3_9HEMI</name>
<dbReference type="Gene3D" id="3.30.750.24">
    <property type="entry name" value="STAS domain"/>
    <property type="match status" value="1"/>
</dbReference>
<keyword evidence="4 5" id="KW-0472">Membrane</keyword>
<feature type="non-terminal residue" evidence="7">
    <location>
        <position position="1"/>
    </location>
</feature>
<dbReference type="InterPro" id="IPR011547">
    <property type="entry name" value="SLC26A/SulP_dom"/>
</dbReference>
<evidence type="ECO:0000259" key="6">
    <source>
        <dbReference type="PROSITE" id="PS50801"/>
    </source>
</evidence>
<evidence type="ECO:0000256" key="3">
    <source>
        <dbReference type="ARBA" id="ARBA00022989"/>
    </source>
</evidence>
<feature type="non-terminal residue" evidence="7">
    <location>
        <position position="402"/>
    </location>
</feature>
<dbReference type="EMBL" id="GECU01001044">
    <property type="protein sequence ID" value="JAT06663.1"/>
    <property type="molecule type" value="Transcribed_RNA"/>
</dbReference>
<reference evidence="7" key="1">
    <citation type="submission" date="2015-11" db="EMBL/GenBank/DDBJ databases">
        <title>De novo transcriptome assembly of four potential Pierce s Disease insect vectors from Arizona vineyards.</title>
        <authorList>
            <person name="Tassone E.E."/>
        </authorList>
    </citation>
    <scope>NUCLEOTIDE SEQUENCE</scope>
</reference>
<dbReference type="PANTHER" id="PTHR11814">
    <property type="entry name" value="SULFATE TRANSPORTER"/>
    <property type="match status" value="1"/>
</dbReference>
<evidence type="ECO:0000256" key="2">
    <source>
        <dbReference type="ARBA" id="ARBA00022692"/>
    </source>
</evidence>
<accession>A0A1B6K5D3</accession>
<evidence type="ECO:0000313" key="7">
    <source>
        <dbReference type="EMBL" id="JAT06663.1"/>
    </source>
</evidence>
<feature type="transmembrane region" description="Helical" evidence="5">
    <location>
        <begin position="231"/>
        <end position="263"/>
    </location>
</feature>
<dbReference type="Pfam" id="PF00916">
    <property type="entry name" value="Sulfate_transp"/>
    <property type="match status" value="1"/>
</dbReference>
<keyword evidence="3 5" id="KW-1133">Transmembrane helix</keyword>
<dbReference type="Pfam" id="PF01740">
    <property type="entry name" value="STAS"/>
    <property type="match status" value="1"/>
</dbReference>
<dbReference type="InterPro" id="IPR001902">
    <property type="entry name" value="SLC26A/SulP_fam"/>
</dbReference>
<feature type="transmembrane region" description="Helical" evidence="5">
    <location>
        <begin position="137"/>
        <end position="156"/>
    </location>
</feature>